<evidence type="ECO:0000313" key="11">
    <source>
        <dbReference type="Proteomes" id="UP000571701"/>
    </source>
</evidence>
<evidence type="ECO:0000256" key="6">
    <source>
        <dbReference type="ARBA" id="ARBA00022989"/>
    </source>
</evidence>
<keyword evidence="6 9" id="KW-1133">Transmembrane helix</keyword>
<feature type="transmembrane region" description="Helical" evidence="9">
    <location>
        <begin position="432"/>
        <end position="452"/>
    </location>
</feature>
<sequence>MQLPNALSRSPSIFSYLDKGLLKSLISVAIPVTLQTVLFSSKGVIDVIMLGQLSEFDVAAAGIATKALFVLTILLSGIATGGAMLAAQHFGANDEHGLKRSIGLTWLVSCALTLVTLFLLLLFSPYVIGLASQDVNIIALAKTYLLYAAPSLLFMAYQSSIAAGLRSIHQASTATLFSAIGIILNIIFNWVLIFGLFGLPALGIKGAAIGTTLAAAFESFALFIFLKSRRHLLLINFRQLFSSLDASHLRNFAQLTVPTTCNFLLWALGVFAYTAIMGSTGTQGLVVLTIISPIEAFSLSILTGIANASAVVVGNNLGAKEFQRAYYQSIFFVFIALVCNAVVALLLYFNMSNTLSWFSALTPDTLELAQSFYLILCFGIVVRSLPTIMVVGVLRSGGDVKFCLYQDLLTQWLLGIPIAAICALWLKLEPDIVFMVFFLEAIFKWFSCVYRFRTKKWMNHLVSES</sequence>
<proteinExistence type="predicted"/>
<dbReference type="Pfam" id="PF01554">
    <property type="entry name" value="MatE"/>
    <property type="match status" value="2"/>
</dbReference>
<keyword evidence="5 9" id="KW-0812">Transmembrane</keyword>
<dbReference type="InterPro" id="IPR047135">
    <property type="entry name" value="YsiQ"/>
</dbReference>
<keyword evidence="7 9" id="KW-0472">Membrane</keyword>
<evidence type="ECO:0000256" key="5">
    <source>
        <dbReference type="ARBA" id="ARBA00022692"/>
    </source>
</evidence>
<feature type="transmembrane region" description="Helical" evidence="9">
    <location>
        <begin position="297"/>
        <end position="318"/>
    </location>
</feature>
<dbReference type="InterPro" id="IPR002528">
    <property type="entry name" value="MATE_fam"/>
</dbReference>
<protein>
    <recommendedName>
        <fullName evidence="2">Multidrug resistance protein NorM</fullName>
    </recommendedName>
    <alternativeName>
        <fullName evidence="8">Na(+)/drug antiporter</fullName>
    </alternativeName>
</protein>
<name>A0A7W2FTK1_9VIBR</name>
<reference evidence="10 11" key="1">
    <citation type="submission" date="2020-07" db="EMBL/GenBank/DDBJ databases">
        <title>Vibrio marinisediminis sp. nov., isolated from marine sediment.</title>
        <authorList>
            <person name="Ji X."/>
        </authorList>
    </citation>
    <scope>NUCLEOTIDE SEQUENCE [LARGE SCALE GENOMIC DNA]</scope>
    <source>
        <strain evidence="10 11">404</strain>
    </source>
</reference>
<keyword evidence="11" id="KW-1185">Reference proteome</keyword>
<feature type="transmembrane region" description="Helical" evidence="9">
    <location>
        <begin position="263"/>
        <end position="291"/>
    </location>
</feature>
<evidence type="ECO:0000256" key="9">
    <source>
        <dbReference type="SAM" id="Phobius"/>
    </source>
</evidence>
<feature type="transmembrane region" description="Helical" evidence="9">
    <location>
        <begin position="59"/>
        <end position="83"/>
    </location>
</feature>
<feature type="transmembrane region" description="Helical" evidence="9">
    <location>
        <begin position="177"/>
        <end position="201"/>
    </location>
</feature>
<dbReference type="AlphaFoldDB" id="A0A7W2FTK1"/>
<feature type="transmembrane region" description="Helical" evidence="9">
    <location>
        <begin position="21"/>
        <end position="39"/>
    </location>
</feature>
<comment type="caution">
    <text evidence="10">The sequence shown here is derived from an EMBL/GenBank/DDBJ whole genome shotgun (WGS) entry which is preliminary data.</text>
</comment>
<evidence type="ECO:0000256" key="3">
    <source>
        <dbReference type="ARBA" id="ARBA00022448"/>
    </source>
</evidence>
<evidence type="ECO:0000256" key="2">
    <source>
        <dbReference type="ARBA" id="ARBA00013489"/>
    </source>
</evidence>
<keyword evidence="3" id="KW-0813">Transport</keyword>
<evidence type="ECO:0000256" key="8">
    <source>
        <dbReference type="ARBA" id="ARBA00030855"/>
    </source>
</evidence>
<feature type="transmembrane region" description="Helical" evidence="9">
    <location>
        <begin position="330"/>
        <end position="351"/>
    </location>
</feature>
<dbReference type="Proteomes" id="UP000571701">
    <property type="component" value="Unassembled WGS sequence"/>
</dbReference>
<dbReference type="InterPro" id="IPR048279">
    <property type="entry name" value="MdtK-like"/>
</dbReference>
<accession>A0A7W2FTK1</accession>
<dbReference type="GO" id="GO:0015297">
    <property type="term" value="F:antiporter activity"/>
    <property type="evidence" value="ECO:0007669"/>
    <property type="project" value="InterPro"/>
</dbReference>
<dbReference type="PANTHER" id="PTHR42925">
    <property type="entry name" value="MULTIDRUG AND TOXIN EFFLUX PROTEIN MATE FAMILY"/>
    <property type="match status" value="1"/>
</dbReference>
<evidence type="ECO:0000256" key="4">
    <source>
        <dbReference type="ARBA" id="ARBA00022475"/>
    </source>
</evidence>
<evidence type="ECO:0000256" key="7">
    <source>
        <dbReference type="ARBA" id="ARBA00023136"/>
    </source>
</evidence>
<feature type="transmembrane region" description="Helical" evidence="9">
    <location>
        <begin position="104"/>
        <end position="124"/>
    </location>
</feature>
<evidence type="ECO:0000313" key="10">
    <source>
        <dbReference type="EMBL" id="MBA5763993.1"/>
    </source>
</evidence>
<feature type="transmembrane region" description="Helical" evidence="9">
    <location>
        <begin position="408"/>
        <end position="426"/>
    </location>
</feature>
<dbReference type="RefSeq" id="WP_182110052.1">
    <property type="nucleotide sequence ID" value="NZ_JACFYF010000013.1"/>
</dbReference>
<dbReference type="EMBL" id="JACFYF010000013">
    <property type="protein sequence ID" value="MBA5763993.1"/>
    <property type="molecule type" value="Genomic_DNA"/>
</dbReference>
<organism evidence="10 11">
    <name type="scientific">Vibrio marinisediminis</name>
    <dbReference type="NCBI Taxonomy" id="2758441"/>
    <lineage>
        <taxon>Bacteria</taxon>
        <taxon>Pseudomonadati</taxon>
        <taxon>Pseudomonadota</taxon>
        <taxon>Gammaproteobacteria</taxon>
        <taxon>Vibrionales</taxon>
        <taxon>Vibrionaceae</taxon>
        <taxon>Vibrio</taxon>
    </lineage>
</organism>
<dbReference type="PANTHER" id="PTHR42925:SF2">
    <property type="entry name" value="NA+ DRIVEN MULTIDRUG EFFLUX PUMP"/>
    <property type="match status" value="1"/>
</dbReference>
<comment type="subcellular location">
    <subcellularLocation>
        <location evidence="1">Cell inner membrane</location>
        <topology evidence="1">Multi-pass membrane protein</topology>
    </subcellularLocation>
</comment>
<gene>
    <name evidence="10" type="ORF">H2O73_16635</name>
</gene>
<dbReference type="GO" id="GO:0042910">
    <property type="term" value="F:xenobiotic transmembrane transporter activity"/>
    <property type="evidence" value="ECO:0007669"/>
    <property type="project" value="InterPro"/>
</dbReference>
<keyword evidence="4" id="KW-1003">Cell membrane</keyword>
<evidence type="ECO:0000256" key="1">
    <source>
        <dbReference type="ARBA" id="ARBA00004429"/>
    </source>
</evidence>
<feature type="transmembrane region" description="Helical" evidence="9">
    <location>
        <begin position="207"/>
        <end position="226"/>
    </location>
</feature>
<dbReference type="NCBIfam" id="TIGR00797">
    <property type="entry name" value="matE"/>
    <property type="match status" value="1"/>
</dbReference>
<dbReference type="PIRSF" id="PIRSF006603">
    <property type="entry name" value="DinF"/>
    <property type="match status" value="1"/>
</dbReference>
<feature type="transmembrane region" description="Helical" evidence="9">
    <location>
        <begin position="371"/>
        <end position="396"/>
    </location>
</feature>
<dbReference type="GO" id="GO:0005886">
    <property type="term" value="C:plasma membrane"/>
    <property type="evidence" value="ECO:0007669"/>
    <property type="project" value="UniProtKB-SubCell"/>
</dbReference>
<feature type="transmembrane region" description="Helical" evidence="9">
    <location>
        <begin position="144"/>
        <end position="165"/>
    </location>
</feature>